<evidence type="ECO:0000313" key="4">
    <source>
        <dbReference type="EMBL" id="AEW98394.1"/>
    </source>
</evidence>
<reference evidence="5" key="1">
    <citation type="submission" date="2011-12" db="EMBL/GenBank/DDBJ databases">
        <title>Complete genome sequence of Streptomyces cattleya strain DSM 46488.</title>
        <authorList>
            <person name="Ou H.-Y."/>
            <person name="Li P."/>
            <person name="Zhao C."/>
            <person name="O'Hagan D."/>
            <person name="Deng Z."/>
        </authorList>
    </citation>
    <scope>NUCLEOTIDE SEQUENCE [LARGE SCALE GENOMIC DNA]</scope>
    <source>
        <strain evidence="5">ATCC 35852 / DSM 46488 / JCM 4925 / NBRC 14057 / NRRL 8057</strain>
        <plasmid evidence="5">Plasmid pSCATT</plasmid>
    </source>
</reference>
<accession>F8JL26</accession>
<proteinExistence type="predicted"/>
<feature type="domain" description="Cysteinyl-tRNA ligase anticodon binding" evidence="2">
    <location>
        <begin position="177"/>
        <end position="229"/>
    </location>
</feature>
<dbReference type="EMBL" id="CP003229">
    <property type="protein sequence ID" value="AEW98394.1"/>
    <property type="molecule type" value="Genomic_DNA"/>
</dbReference>
<feature type="domain" description="YqeB PH" evidence="3">
    <location>
        <begin position="15"/>
        <end position="161"/>
    </location>
</feature>
<gene>
    <name evidence="4" type="ordered locus">SCATT_p02010</name>
</gene>
<accession>G8XEL3</accession>
<keyword evidence="4" id="KW-0614">Plasmid</keyword>
<keyword evidence="1" id="KW-0812">Transmembrane</keyword>
<dbReference type="Proteomes" id="UP000007842">
    <property type="component" value="Plasmid pSCATT"/>
</dbReference>
<evidence type="ECO:0000259" key="2">
    <source>
        <dbReference type="Pfam" id="PF23493"/>
    </source>
</evidence>
<dbReference type="AlphaFoldDB" id="F8JL26"/>
<organism evidence="4 5">
    <name type="scientific">Streptantibioticus cattleyicolor (strain ATCC 35852 / DSM 46488 / JCM 4925 / NBRC 14057 / NRRL 8057)</name>
    <name type="common">Streptomyces cattleya</name>
    <dbReference type="NCBI Taxonomy" id="1003195"/>
    <lineage>
        <taxon>Bacteria</taxon>
        <taxon>Bacillati</taxon>
        <taxon>Actinomycetota</taxon>
        <taxon>Actinomycetes</taxon>
        <taxon>Kitasatosporales</taxon>
        <taxon>Streptomycetaceae</taxon>
        <taxon>Streptantibioticus</taxon>
    </lineage>
</organism>
<keyword evidence="1" id="KW-0472">Membrane</keyword>
<keyword evidence="5" id="KW-1185">Reference proteome</keyword>
<dbReference type="InterPro" id="IPR056411">
    <property type="entry name" value="CysS_C"/>
</dbReference>
<evidence type="ECO:0000313" key="5">
    <source>
        <dbReference type="Proteomes" id="UP000007842"/>
    </source>
</evidence>
<dbReference type="HOGENOM" id="CLU_092058_0_0_11"/>
<dbReference type="OrthoDB" id="5145029at2"/>
<dbReference type="PATRIC" id="fig|1003195.11.peg.1476"/>
<feature type="transmembrane region" description="Helical" evidence="1">
    <location>
        <begin position="21"/>
        <end position="43"/>
    </location>
</feature>
<evidence type="ECO:0000256" key="1">
    <source>
        <dbReference type="SAM" id="Phobius"/>
    </source>
</evidence>
<dbReference type="Pfam" id="PF23494">
    <property type="entry name" value="bPH_10"/>
    <property type="match status" value="1"/>
</dbReference>
<dbReference type="KEGG" id="sct:SCAT_p1522"/>
<geneLocation type="plasmid" evidence="4 5">
    <name>pSCATT</name>
</geneLocation>
<evidence type="ECO:0000259" key="3">
    <source>
        <dbReference type="Pfam" id="PF23494"/>
    </source>
</evidence>
<name>F8JL26_STREN</name>
<dbReference type="KEGG" id="scy:SCATT_p02010"/>
<keyword evidence="1" id="KW-1133">Transmembrane helix</keyword>
<dbReference type="Pfam" id="PF23493">
    <property type="entry name" value="CysS_C"/>
    <property type="match status" value="1"/>
</dbReference>
<feature type="transmembrane region" description="Helical" evidence="1">
    <location>
        <begin position="63"/>
        <end position="86"/>
    </location>
</feature>
<dbReference type="InterPro" id="IPR057798">
    <property type="entry name" value="PH_YqeB"/>
</dbReference>
<dbReference type="RefSeq" id="WP_014151969.1">
    <property type="nucleotide sequence ID" value="NC_016113.1"/>
</dbReference>
<sequence length="238" mass="25470">METTPVRGRDDGRLTVLGAPGWGSVCVCVVFALVGAGTGRLLGPLAHWLVTLPWAPMQGPARLVAALPAPVLYAVGAVAGLALGLVARHEQLVIRLTGDHVVLSRKGRQHGFARDAVATVFRDGKDLVLLGHDGGELARQACDIDANRVADAFAAHGYRWAKSDPHGDRFRRWVPGTPGLPAGADALLKARQTALDKKGPTADEAGELRDELARLGVVVRDEKRRQYWRPLRAEGEPS</sequence>
<protein>
    <submittedName>
        <fullName evidence="4">Uncharacterized protein</fullName>
    </submittedName>
</protein>